<evidence type="ECO:0000313" key="3">
    <source>
        <dbReference type="Proteomes" id="UP000679848"/>
    </source>
</evidence>
<name>A0A810QCX2_9FIRM</name>
<dbReference type="RefSeq" id="WP_187032787.1">
    <property type="nucleotide sequence ID" value="NZ_AP023420.1"/>
</dbReference>
<dbReference type="PROSITE" id="PS51257">
    <property type="entry name" value="PROKAR_LIPOPROTEIN"/>
    <property type="match status" value="1"/>
</dbReference>
<dbReference type="AlphaFoldDB" id="A0A810QCX2"/>
<evidence type="ECO:0000313" key="2">
    <source>
        <dbReference type="EMBL" id="BCK84022.1"/>
    </source>
</evidence>
<feature type="chain" id="PRO_5038450976" evidence="1">
    <location>
        <begin position="18"/>
        <end position="218"/>
    </location>
</feature>
<gene>
    <name evidence="2" type="ORF">MM59RIKEN_13410</name>
</gene>
<dbReference type="KEGG" id="pfaa:MM59RIKEN_13410"/>
<protein>
    <submittedName>
        <fullName evidence="2">Uncharacterized protein</fullName>
    </submittedName>
</protein>
<evidence type="ECO:0000256" key="1">
    <source>
        <dbReference type="SAM" id="SignalP"/>
    </source>
</evidence>
<sequence>MKRTILYLMLAALALLAGCTQDEELSAKPVIYLYPESDAKPVDYLYPEAEMEVTVSLDYDGELTCVYPAMENGAWSVTASPDGTLTDASGQTYNYLYWEGVSATAYDFSQGFCVPGGDTAAFLEDALSQLGLNRREANEFIVYWLPRMEANPYNLIAFQFDTYTDHARLTITPEPDATLRVFMAWRPLSTPVELPAQELPAFERTGFTVVEWGGAEIS</sequence>
<keyword evidence="1" id="KW-0732">Signal</keyword>
<feature type="signal peptide" evidence="1">
    <location>
        <begin position="1"/>
        <end position="17"/>
    </location>
</feature>
<organism evidence="2 3">
    <name type="scientific">Pusillibacter faecalis</name>
    <dbReference type="NCBI Taxonomy" id="2714358"/>
    <lineage>
        <taxon>Bacteria</taxon>
        <taxon>Bacillati</taxon>
        <taxon>Bacillota</taxon>
        <taxon>Clostridia</taxon>
        <taxon>Eubacteriales</taxon>
        <taxon>Oscillospiraceae</taxon>
        <taxon>Pusillibacter</taxon>
    </lineage>
</organism>
<keyword evidence="3" id="KW-1185">Reference proteome</keyword>
<accession>A0A810QCX2</accession>
<reference evidence="2" key="1">
    <citation type="submission" date="2020-09" db="EMBL/GenBank/DDBJ databases">
        <title>New species isolated from human feces.</title>
        <authorList>
            <person name="Kitahara M."/>
            <person name="Shigeno Y."/>
            <person name="Shime M."/>
            <person name="Matsumoto Y."/>
            <person name="Nakamura S."/>
            <person name="Motooka D."/>
            <person name="Fukuoka S."/>
            <person name="Nishikawa H."/>
            <person name="Benno Y."/>
        </authorList>
    </citation>
    <scope>NUCLEOTIDE SEQUENCE</scope>
    <source>
        <strain evidence="2">MM59</strain>
    </source>
</reference>
<dbReference type="EMBL" id="AP023420">
    <property type="protein sequence ID" value="BCK84022.1"/>
    <property type="molecule type" value="Genomic_DNA"/>
</dbReference>
<dbReference type="Proteomes" id="UP000679848">
    <property type="component" value="Chromosome"/>
</dbReference>
<proteinExistence type="predicted"/>